<accession>A0A6J4VKJ3</accession>
<dbReference type="Gene3D" id="3.30.360.10">
    <property type="entry name" value="Dihydrodipicolinate Reductase, domain 2"/>
    <property type="match status" value="1"/>
</dbReference>
<dbReference type="InterPro" id="IPR050463">
    <property type="entry name" value="Gfo/Idh/MocA_oxidrdct_glycsds"/>
</dbReference>
<dbReference type="EMBL" id="CADCWJ010000727">
    <property type="protein sequence ID" value="CAA9580651.1"/>
    <property type="molecule type" value="Genomic_DNA"/>
</dbReference>
<dbReference type="GO" id="GO:0016491">
    <property type="term" value="F:oxidoreductase activity"/>
    <property type="evidence" value="ECO:0007669"/>
    <property type="project" value="UniProtKB-KW"/>
</dbReference>
<dbReference type="PANTHER" id="PTHR43818:SF11">
    <property type="entry name" value="BCDNA.GH03377"/>
    <property type="match status" value="1"/>
</dbReference>
<evidence type="ECO:0000259" key="3">
    <source>
        <dbReference type="Pfam" id="PF01408"/>
    </source>
</evidence>
<evidence type="ECO:0000256" key="1">
    <source>
        <dbReference type="ARBA" id="ARBA00023002"/>
    </source>
</evidence>
<dbReference type="PANTHER" id="PTHR43818">
    <property type="entry name" value="BCDNA.GH03377"/>
    <property type="match status" value="1"/>
</dbReference>
<dbReference type="Pfam" id="PF22725">
    <property type="entry name" value="GFO_IDH_MocA_C3"/>
    <property type="match status" value="1"/>
</dbReference>
<reference evidence="5" key="1">
    <citation type="submission" date="2020-02" db="EMBL/GenBank/DDBJ databases">
        <authorList>
            <person name="Meier V. D."/>
        </authorList>
    </citation>
    <scope>NUCLEOTIDE SEQUENCE</scope>
    <source>
        <strain evidence="5">AVDCRST_MAG87</strain>
    </source>
</reference>
<dbReference type="Pfam" id="PF01408">
    <property type="entry name" value="GFO_IDH_MocA"/>
    <property type="match status" value="1"/>
</dbReference>
<organism evidence="5">
    <name type="scientific">uncultured Thermomicrobiales bacterium</name>
    <dbReference type="NCBI Taxonomy" id="1645740"/>
    <lineage>
        <taxon>Bacteria</taxon>
        <taxon>Pseudomonadati</taxon>
        <taxon>Thermomicrobiota</taxon>
        <taxon>Thermomicrobia</taxon>
        <taxon>Thermomicrobiales</taxon>
        <taxon>environmental samples</taxon>
    </lineage>
</organism>
<dbReference type="InterPro" id="IPR000683">
    <property type="entry name" value="Gfo/Idh/MocA-like_OxRdtase_N"/>
</dbReference>
<dbReference type="InterPro" id="IPR055170">
    <property type="entry name" value="GFO_IDH_MocA-like_dom"/>
</dbReference>
<dbReference type="InterPro" id="IPR036291">
    <property type="entry name" value="NAD(P)-bd_dom_sf"/>
</dbReference>
<gene>
    <name evidence="5" type="ORF">AVDCRST_MAG87-3307</name>
</gene>
<dbReference type="AlphaFoldDB" id="A0A6J4VKJ3"/>
<dbReference type="SUPFAM" id="SSF51735">
    <property type="entry name" value="NAD(P)-binding Rossmann-fold domains"/>
    <property type="match status" value="1"/>
</dbReference>
<keyword evidence="1" id="KW-0560">Oxidoreductase</keyword>
<dbReference type="Gene3D" id="3.40.50.720">
    <property type="entry name" value="NAD(P)-binding Rossmann-like Domain"/>
    <property type="match status" value="1"/>
</dbReference>
<evidence type="ECO:0000313" key="5">
    <source>
        <dbReference type="EMBL" id="CAA9580651.1"/>
    </source>
</evidence>
<evidence type="ECO:0000259" key="4">
    <source>
        <dbReference type="Pfam" id="PF22725"/>
    </source>
</evidence>
<feature type="domain" description="GFO/IDH/MocA-like oxidoreductase" evidence="4">
    <location>
        <begin position="136"/>
        <end position="270"/>
    </location>
</feature>
<protein>
    <submittedName>
        <fullName evidence="5">Dehydrogenase</fullName>
    </submittedName>
</protein>
<feature type="domain" description="Gfo/Idh/MocA-like oxidoreductase N-terminal" evidence="3">
    <location>
        <begin position="9"/>
        <end position="123"/>
    </location>
</feature>
<proteinExistence type="predicted"/>
<feature type="region of interest" description="Disordered" evidence="2">
    <location>
        <begin position="290"/>
        <end position="324"/>
    </location>
</feature>
<sequence length="384" mass="40487">MSSEGAGPVRVGIVGAGYISDIYLTNLTTRFDNVEVVAVADTIVERARDRATTYGVRGVTVDELLADPGIELIVNLTIPLAHAEVALAAVRAGKSVYNEKPLTAAREDGRELLRLARENGVLVGGAPDTFLGGGLQTGRKLLDDGAIGRPIAASATMFTRGHERWHPDPAFYYQPGAGPMFDMGPYYLTALVSLLGPVRRVGSTTGVSFPERTITSAPKRGETIVVNTPTHIAAALDFENGAIATIVTSFDLYDTVHSSLVLYGSEGTLRLPDPNTFGGTVSLLQDETADSLRQPRPGDADSGARPAAPTWREVPLSHGSTDNSRGLGVADLARAIRGEGPARASGDLAYHVLDIMHATLESSERGAHVMIESTVERPAALPAG</sequence>
<dbReference type="GO" id="GO:0000166">
    <property type="term" value="F:nucleotide binding"/>
    <property type="evidence" value="ECO:0007669"/>
    <property type="project" value="InterPro"/>
</dbReference>
<name>A0A6J4VKJ3_9BACT</name>
<evidence type="ECO:0000256" key="2">
    <source>
        <dbReference type="SAM" id="MobiDB-lite"/>
    </source>
</evidence>
<dbReference type="SUPFAM" id="SSF55347">
    <property type="entry name" value="Glyceraldehyde-3-phosphate dehydrogenase-like, C-terminal domain"/>
    <property type="match status" value="1"/>
</dbReference>